<organism evidence="2 3">
    <name type="scientific">candidate division NPL-UPA2 bacterium Unc8</name>
    <dbReference type="NCBI Taxonomy" id="1980939"/>
    <lineage>
        <taxon>Bacteria</taxon>
    </lineage>
</organism>
<proteinExistence type="predicted"/>
<dbReference type="Proteomes" id="UP000266287">
    <property type="component" value="Unassembled WGS sequence"/>
</dbReference>
<comment type="caution">
    <text evidence="2">The sequence shown here is derived from an EMBL/GenBank/DDBJ whole genome shotgun (WGS) entry which is preliminary data.</text>
</comment>
<evidence type="ECO:0000313" key="2">
    <source>
        <dbReference type="EMBL" id="RIH99924.1"/>
    </source>
</evidence>
<dbReference type="Pfam" id="PF00239">
    <property type="entry name" value="Resolvase"/>
    <property type="match status" value="1"/>
</dbReference>
<evidence type="ECO:0000313" key="3">
    <source>
        <dbReference type="Proteomes" id="UP000266287"/>
    </source>
</evidence>
<dbReference type="EMBL" id="NDHY01000009">
    <property type="protein sequence ID" value="RIH99924.1"/>
    <property type="molecule type" value="Genomic_DNA"/>
</dbReference>
<gene>
    <name evidence="2" type="ORF">B9J77_04110</name>
</gene>
<sequence>MNDALIKMKIAIYIRVSTKAAKEGYSLEVQREYLEDFAKRKRLG</sequence>
<dbReference type="AlphaFoldDB" id="A0A399FUC8"/>
<protein>
    <recommendedName>
        <fullName evidence="1">Resolvase/invertase-type recombinase catalytic domain-containing protein</fullName>
    </recommendedName>
</protein>
<dbReference type="SUPFAM" id="SSF53041">
    <property type="entry name" value="Resolvase-like"/>
    <property type="match status" value="1"/>
</dbReference>
<dbReference type="Gene3D" id="3.40.50.1390">
    <property type="entry name" value="Resolvase, N-terminal catalytic domain"/>
    <property type="match status" value="1"/>
</dbReference>
<dbReference type="PROSITE" id="PS51736">
    <property type="entry name" value="RECOMBINASES_3"/>
    <property type="match status" value="1"/>
</dbReference>
<dbReference type="GO" id="GO:0000150">
    <property type="term" value="F:DNA strand exchange activity"/>
    <property type="evidence" value="ECO:0007669"/>
    <property type="project" value="InterPro"/>
</dbReference>
<dbReference type="InterPro" id="IPR036162">
    <property type="entry name" value="Resolvase-like_N_sf"/>
</dbReference>
<reference evidence="2 3" key="1">
    <citation type="submission" date="2018-08" db="EMBL/GenBank/DDBJ databases">
        <title>Draft genome of candidate division NPL-UPA2 bacterium Unc8 that adapted to ultra-basic serpentinizing groundwater.</title>
        <authorList>
            <person name="Ishii S."/>
            <person name="Suzuki S."/>
            <person name="Nealson K.H."/>
        </authorList>
    </citation>
    <scope>NUCLEOTIDE SEQUENCE [LARGE SCALE GENOMIC DNA]</scope>
    <source>
        <strain evidence="2">Unc8</strain>
    </source>
</reference>
<name>A0A399FUC8_UNCN2</name>
<dbReference type="InterPro" id="IPR006119">
    <property type="entry name" value="Resolv_N"/>
</dbReference>
<dbReference type="GO" id="GO:0003677">
    <property type="term" value="F:DNA binding"/>
    <property type="evidence" value="ECO:0007669"/>
    <property type="project" value="InterPro"/>
</dbReference>
<feature type="domain" description="Resolvase/invertase-type recombinase catalytic" evidence="1">
    <location>
        <begin position="9"/>
        <end position="44"/>
    </location>
</feature>
<evidence type="ECO:0000259" key="1">
    <source>
        <dbReference type="PROSITE" id="PS51736"/>
    </source>
</evidence>
<accession>A0A399FUC8</accession>